<organism evidence="2 3">
    <name type="scientific">[Eubacterium] hominis</name>
    <dbReference type="NCBI Taxonomy" id="2764325"/>
    <lineage>
        <taxon>Bacteria</taxon>
        <taxon>Bacillati</taxon>
        <taxon>Bacillota</taxon>
        <taxon>Erysipelotrichia</taxon>
        <taxon>Erysipelotrichales</taxon>
        <taxon>Erysipelotrichaceae</taxon>
        <taxon>Amedibacillus</taxon>
    </lineage>
</organism>
<evidence type="ECO:0000313" key="3">
    <source>
        <dbReference type="Proteomes" id="UP000515856"/>
    </source>
</evidence>
<dbReference type="Pfam" id="PF00990">
    <property type="entry name" value="GGDEF"/>
    <property type="match status" value="1"/>
</dbReference>
<dbReference type="KEGG" id="ehn:H9Q80_12340"/>
<evidence type="ECO:0000313" key="2">
    <source>
        <dbReference type="EMBL" id="QNM11055.1"/>
    </source>
</evidence>
<dbReference type="SUPFAM" id="SSF55073">
    <property type="entry name" value="Nucleotide cyclase"/>
    <property type="match status" value="1"/>
</dbReference>
<dbReference type="SMART" id="SM00267">
    <property type="entry name" value="GGDEF"/>
    <property type="match status" value="1"/>
</dbReference>
<dbReference type="SMART" id="SM00028">
    <property type="entry name" value="TPR"/>
    <property type="match status" value="3"/>
</dbReference>
<dbReference type="GO" id="GO:0005886">
    <property type="term" value="C:plasma membrane"/>
    <property type="evidence" value="ECO:0007669"/>
    <property type="project" value="TreeGrafter"/>
</dbReference>
<sequence length="519" mass="61058">MADVQYEQKSIEEIEQMILKVRMYDLKLEKELCYTLTEKAKLENDSYALAFSYTFLGDYYLAMRNNDSCILYLNRAKTLGETMNYQDLLVRIYNYLGMFYCSINDEFSAMDDYLKSLTMAEEQQNIAFMAAAYNNIADCFEGKKDFEKALHYYKKSYAVLKGSDKNGYSKAVALTNLCHCCHRSHRIDDLHNYLKAFDEIDQQYYTPGMQFMRLYSEAVGALSDHQLDIFYQKSDALFEMEKEMEDLLLVYQLFINICMDFLVLKNKDYAARCLEILLEVNEDEDVKALREIHKLMIKYCKIFDLHDELIEAYERFYYITMAIEDMEQATYSAGLYTKIELHRAKEKQNDLKKENEQLEYMMNIDDLTSTANRRSFNHMLKNERVQKAKSLAFAMLDIDYFKEYNDRYGHQMGDQALIEFGKTLIRYAQEDILPFRYGGDEFVVIFINVSEDTVLDFLNHVKTDFRGKQIAHHASPIEDILSVSYGHAYQATPQKDVEALLKEADYQLYKVKKARKKAS</sequence>
<dbReference type="InterPro" id="IPR000160">
    <property type="entry name" value="GGDEF_dom"/>
</dbReference>
<gene>
    <name evidence="2" type="ORF">H9Q80_12340</name>
</gene>
<dbReference type="InterPro" id="IPR029787">
    <property type="entry name" value="Nucleotide_cyclase"/>
</dbReference>
<feature type="domain" description="GGDEF" evidence="1">
    <location>
        <begin position="389"/>
        <end position="519"/>
    </location>
</feature>
<dbReference type="CDD" id="cd01949">
    <property type="entry name" value="GGDEF"/>
    <property type="match status" value="1"/>
</dbReference>
<dbReference type="AlphaFoldDB" id="A0A7G9GJS3"/>
<dbReference type="PANTHER" id="PTHR45138">
    <property type="entry name" value="REGULATORY COMPONENTS OF SENSORY TRANSDUCTION SYSTEM"/>
    <property type="match status" value="1"/>
</dbReference>
<dbReference type="Gene3D" id="3.30.70.270">
    <property type="match status" value="1"/>
</dbReference>
<dbReference type="PROSITE" id="PS50887">
    <property type="entry name" value="GGDEF"/>
    <property type="match status" value="1"/>
</dbReference>
<accession>A0A7G9GJS3</accession>
<dbReference type="NCBIfam" id="TIGR00254">
    <property type="entry name" value="GGDEF"/>
    <property type="match status" value="1"/>
</dbReference>
<dbReference type="InterPro" id="IPR043128">
    <property type="entry name" value="Rev_trsase/Diguanyl_cyclase"/>
</dbReference>
<keyword evidence="3" id="KW-1185">Reference proteome</keyword>
<reference evidence="2 3" key="1">
    <citation type="submission" date="2020-08" db="EMBL/GenBank/DDBJ databases">
        <authorList>
            <person name="Liu C."/>
            <person name="Sun Q."/>
        </authorList>
    </citation>
    <scope>NUCLEOTIDE SEQUENCE [LARGE SCALE GENOMIC DNA]</scope>
    <source>
        <strain evidence="2 3">NSJ-61</strain>
    </source>
</reference>
<evidence type="ECO:0000259" key="1">
    <source>
        <dbReference type="PROSITE" id="PS50887"/>
    </source>
</evidence>
<dbReference type="SUPFAM" id="SSF48452">
    <property type="entry name" value="TPR-like"/>
    <property type="match status" value="1"/>
</dbReference>
<dbReference type="InterPro" id="IPR050469">
    <property type="entry name" value="Diguanylate_Cyclase"/>
</dbReference>
<dbReference type="GO" id="GO:1902201">
    <property type="term" value="P:negative regulation of bacterial-type flagellum-dependent cell motility"/>
    <property type="evidence" value="ECO:0007669"/>
    <property type="project" value="TreeGrafter"/>
</dbReference>
<dbReference type="InterPro" id="IPR011990">
    <property type="entry name" value="TPR-like_helical_dom_sf"/>
</dbReference>
<proteinExistence type="predicted"/>
<name>A0A7G9GJS3_9FIRM</name>
<dbReference type="EMBL" id="CP060636">
    <property type="protein sequence ID" value="QNM11055.1"/>
    <property type="molecule type" value="Genomic_DNA"/>
</dbReference>
<dbReference type="InterPro" id="IPR019734">
    <property type="entry name" value="TPR_rpt"/>
</dbReference>
<dbReference type="Gene3D" id="1.25.40.10">
    <property type="entry name" value="Tetratricopeptide repeat domain"/>
    <property type="match status" value="1"/>
</dbReference>
<dbReference type="GO" id="GO:0052621">
    <property type="term" value="F:diguanylate cyclase activity"/>
    <property type="evidence" value="ECO:0007669"/>
    <property type="project" value="TreeGrafter"/>
</dbReference>
<dbReference type="GO" id="GO:0043709">
    <property type="term" value="P:cell adhesion involved in single-species biofilm formation"/>
    <property type="evidence" value="ECO:0007669"/>
    <property type="project" value="TreeGrafter"/>
</dbReference>
<dbReference type="PANTHER" id="PTHR45138:SF9">
    <property type="entry name" value="DIGUANYLATE CYCLASE DGCM-RELATED"/>
    <property type="match status" value="1"/>
</dbReference>
<protein>
    <submittedName>
        <fullName evidence="2">GGDEF domain-containing protein</fullName>
    </submittedName>
</protein>
<dbReference type="Proteomes" id="UP000515856">
    <property type="component" value="Chromosome"/>
</dbReference>
<dbReference type="RefSeq" id="WP_117536180.1">
    <property type="nucleotide sequence ID" value="NZ_CP060636.1"/>
</dbReference>